<name>A0A8J3IUW6_9CHLR</name>
<evidence type="ECO:0000313" key="2">
    <source>
        <dbReference type="EMBL" id="GHP01104.1"/>
    </source>
</evidence>
<dbReference type="Proteomes" id="UP000597444">
    <property type="component" value="Unassembled WGS sequence"/>
</dbReference>
<dbReference type="InterPro" id="IPR019197">
    <property type="entry name" value="Biotin-prot_ligase_N"/>
</dbReference>
<protein>
    <recommendedName>
        <fullName evidence="1">Biotin-protein ligase N-terminal domain-containing protein</fullName>
    </recommendedName>
</protein>
<evidence type="ECO:0000313" key="3">
    <source>
        <dbReference type="Proteomes" id="UP000597444"/>
    </source>
</evidence>
<evidence type="ECO:0000259" key="1">
    <source>
        <dbReference type="Pfam" id="PF09825"/>
    </source>
</evidence>
<dbReference type="Gene3D" id="3.40.50.880">
    <property type="match status" value="1"/>
</dbReference>
<proteinExistence type="predicted"/>
<gene>
    <name evidence="2" type="ORF">KSF_111510</name>
</gene>
<dbReference type="Pfam" id="PF09825">
    <property type="entry name" value="BPL_N"/>
    <property type="match status" value="1"/>
</dbReference>
<keyword evidence="3" id="KW-1185">Reference proteome</keyword>
<feature type="domain" description="Biotin-protein ligase N-terminal" evidence="1">
    <location>
        <begin position="49"/>
        <end position="149"/>
    </location>
</feature>
<dbReference type="AlphaFoldDB" id="A0A8J3IUW6"/>
<organism evidence="2 3">
    <name type="scientific">Reticulibacter mediterranei</name>
    <dbReference type="NCBI Taxonomy" id="2778369"/>
    <lineage>
        <taxon>Bacteria</taxon>
        <taxon>Bacillati</taxon>
        <taxon>Chloroflexota</taxon>
        <taxon>Ktedonobacteria</taxon>
        <taxon>Ktedonobacterales</taxon>
        <taxon>Reticulibacteraceae</taxon>
        <taxon>Reticulibacter</taxon>
    </lineage>
</organism>
<dbReference type="RefSeq" id="WP_220211670.1">
    <property type="nucleotide sequence ID" value="NZ_BNJK01000004.1"/>
</dbReference>
<sequence>MRLNFFSHLSLLFLLGLPLLMGNLESAEPVLARTLPVAAPMEMRHPIALVYRGPAGCQRCSEAVALLLQRSKWHFTVRYVGPNERLHLSAATLKTATVYAQPGGNGSLQRAYMFMQDDVPLIEQFVRSGGHYLGFCMGGYLAGATPGFHLLPGDSNEFVGSPGASVRTLVDTTVRVYWRGQLRTLYFQDGAYFIIHMHKTKVTILARYTNDEIAALVATYGKGVVGVVGPHPEATDTWYRVHHLPVPASLNWDLGDDLITTVMEE</sequence>
<dbReference type="EMBL" id="BNJK01000004">
    <property type="protein sequence ID" value="GHP01104.1"/>
    <property type="molecule type" value="Genomic_DNA"/>
</dbReference>
<accession>A0A8J3IUW6</accession>
<dbReference type="SUPFAM" id="SSF52317">
    <property type="entry name" value="Class I glutamine amidotransferase-like"/>
    <property type="match status" value="1"/>
</dbReference>
<comment type="caution">
    <text evidence="2">The sequence shown here is derived from an EMBL/GenBank/DDBJ whole genome shotgun (WGS) entry which is preliminary data.</text>
</comment>
<dbReference type="InterPro" id="IPR029062">
    <property type="entry name" value="Class_I_gatase-like"/>
</dbReference>
<reference evidence="2" key="1">
    <citation type="submission" date="2020-10" db="EMBL/GenBank/DDBJ databases">
        <title>Taxonomic study of unclassified bacteria belonging to the class Ktedonobacteria.</title>
        <authorList>
            <person name="Yabe S."/>
            <person name="Wang C.M."/>
            <person name="Zheng Y."/>
            <person name="Sakai Y."/>
            <person name="Cavaletti L."/>
            <person name="Monciardini P."/>
            <person name="Donadio S."/>
        </authorList>
    </citation>
    <scope>NUCLEOTIDE SEQUENCE</scope>
    <source>
        <strain evidence="2">ID150040</strain>
    </source>
</reference>